<accession>A0A2I0AU25</accession>
<gene>
    <name evidence="2" type="primary">MAKR2</name>
    <name evidence="2" type="ORF">AXF42_Ash001137</name>
</gene>
<feature type="region of interest" description="Disordered" evidence="1">
    <location>
        <begin position="172"/>
        <end position="196"/>
    </location>
</feature>
<dbReference type="GO" id="GO:0005886">
    <property type="term" value="C:plasma membrane"/>
    <property type="evidence" value="ECO:0007669"/>
    <property type="project" value="InterPro"/>
</dbReference>
<feature type="region of interest" description="Disordered" evidence="1">
    <location>
        <begin position="21"/>
        <end position="81"/>
    </location>
</feature>
<feature type="compositionally biased region" description="Acidic residues" evidence="1">
    <location>
        <begin position="59"/>
        <end position="73"/>
    </location>
</feature>
<name>A0A2I0AU25_9ASPA</name>
<keyword evidence="2" id="KW-0808">Transferase</keyword>
<feature type="region of interest" description="Disordered" evidence="1">
    <location>
        <begin position="234"/>
        <end position="263"/>
    </location>
</feature>
<evidence type="ECO:0000313" key="2">
    <source>
        <dbReference type="EMBL" id="PKA59044.1"/>
    </source>
</evidence>
<dbReference type="Proteomes" id="UP000236161">
    <property type="component" value="Unassembled WGS sequence"/>
</dbReference>
<dbReference type="EMBL" id="KZ451950">
    <property type="protein sequence ID" value="PKA59044.1"/>
    <property type="molecule type" value="Genomic_DNA"/>
</dbReference>
<keyword evidence="3" id="KW-1185">Reference proteome</keyword>
<organism evidence="2 3">
    <name type="scientific">Apostasia shenzhenica</name>
    <dbReference type="NCBI Taxonomy" id="1088818"/>
    <lineage>
        <taxon>Eukaryota</taxon>
        <taxon>Viridiplantae</taxon>
        <taxon>Streptophyta</taxon>
        <taxon>Embryophyta</taxon>
        <taxon>Tracheophyta</taxon>
        <taxon>Spermatophyta</taxon>
        <taxon>Magnoliopsida</taxon>
        <taxon>Liliopsida</taxon>
        <taxon>Asparagales</taxon>
        <taxon>Orchidaceae</taxon>
        <taxon>Apostasioideae</taxon>
        <taxon>Apostasia</taxon>
    </lineage>
</organism>
<dbReference type="PANTHER" id="PTHR33929:SF1">
    <property type="entry name" value="MEMBRANE-ASSOCIATED KINASE REGULATOR 2-RELATED"/>
    <property type="match status" value="1"/>
</dbReference>
<keyword evidence="2" id="KW-0418">Kinase</keyword>
<feature type="compositionally biased region" description="Acidic residues" evidence="1">
    <location>
        <begin position="38"/>
        <end position="49"/>
    </location>
</feature>
<evidence type="ECO:0000256" key="1">
    <source>
        <dbReference type="SAM" id="MobiDB-lite"/>
    </source>
</evidence>
<dbReference type="OrthoDB" id="689803at2759"/>
<dbReference type="STRING" id="1088818.A0A2I0AU25"/>
<protein>
    <submittedName>
        <fullName evidence="2">Putative membrane-associated kinase regulator 2</fullName>
    </submittedName>
</protein>
<dbReference type="AlphaFoldDB" id="A0A2I0AU25"/>
<dbReference type="PANTHER" id="PTHR33929">
    <property type="entry name" value="MEMBRANE-ASSOCIATED KINASE REGULATOR 2-RELATED"/>
    <property type="match status" value="1"/>
</dbReference>
<feature type="compositionally biased region" description="Low complexity" evidence="1">
    <location>
        <begin position="235"/>
        <end position="255"/>
    </location>
</feature>
<dbReference type="GO" id="GO:0016301">
    <property type="term" value="F:kinase activity"/>
    <property type="evidence" value="ECO:0007669"/>
    <property type="project" value="UniProtKB-KW"/>
</dbReference>
<reference evidence="2 3" key="1">
    <citation type="journal article" date="2017" name="Nature">
        <title>The Apostasia genome and the evolution of orchids.</title>
        <authorList>
            <person name="Zhang G.Q."/>
            <person name="Liu K.W."/>
            <person name="Li Z."/>
            <person name="Lohaus R."/>
            <person name="Hsiao Y.Y."/>
            <person name="Niu S.C."/>
            <person name="Wang J.Y."/>
            <person name="Lin Y.C."/>
            <person name="Xu Q."/>
            <person name="Chen L.J."/>
            <person name="Yoshida K."/>
            <person name="Fujiwara S."/>
            <person name="Wang Z.W."/>
            <person name="Zhang Y.Q."/>
            <person name="Mitsuda N."/>
            <person name="Wang M."/>
            <person name="Liu G.H."/>
            <person name="Pecoraro L."/>
            <person name="Huang H.X."/>
            <person name="Xiao X.J."/>
            <person name="Lin M."/>
            <person name="Wu X.Y."/>
            <person name="Wu W.L."/>
            <person name="Chen Y.Y."/>
            <person name="Chang S.B."/>
            <person name="Sakamoto S."/>
            <person name="Ohme-Takagi M."/>
            <person name="Yagi M."/>
            <person name="Zeng S.J."/>
            <person name="Shen C.Y."/>
            <person name="Yeh C.M."/>
            <person name="Luo Y.B."/>
            <person name="Tsai W.C."/>
            <person name="Van de Peer Y."/>
            <person name="Liu Z.J."/>
        </authorList>
    </citation>
    <scope>NUCLEOTIDE SEQUENCE [LARGE SCALE GENOMIC DNA]</scope>
    <source>
        <strain evidence="3">cv. Shenzhen</strain>
        <tissue evidence="2">Stem</tissue>
    </source>
</reference>
<evidence type="ECO:0000313" key="3">
    <source>
        <dbReference type="Proteomes" id="UP000236161"/>
    </source>
</evidence>
<proteinExistence type="predicted"/>
<sequence>MEFRMLRFWRGAVRAATANNLPANEAFDSPQAPPVAAEMDDAGGDDEGPFFDLEFAVADGEEDDDSEEREEEKDSSHCLPSSDDLFFNGRLVPLEKNSIVTATAESDFKPQLAISLLKSATRLRVFMLGLRKPKSTVSDSVAAATAAAGASLNKSKFFVKFEVEEIPIVSGNHRNSCDSAKSDPEDSGAPAPEEKKTAISKEIVQKYLGKIMPLYLKVSKIYSEKLRFSGQLVPSGAPGETETETTAAVASAPETGTGEKSLKPAMPSTLRVVYKRLGKSKSSSVAVPSSAPPAVLPLQRQDDSLLQQEDGIQSAIAHCKRSFFASASEGEEPRTLKSLPFISFLNF</sequence>
<dbReference type="InterPro" id="IPR039619">
    <property type="entry name" value="MAKR2/5"/>
</dbReference>